<dbReference type="Proteomes" id="UP001139319">
    <property type="component" value="Unassembled WGS sequence"/>
</dbReference>
<dbReference type="InterPro" id="IPR046575">
    <property type="entry name" value="DUF6635"/>
</dbReference>
<protein>
    <submittedName>
        <fullName evidence="2">Uncharacterized protein</fullName>
    </submittedName>
</protein>
<keyword evidence="1" id="KW-1133">Transmembrane helix</keyword>
<dbReference type="EMBL" id="JAMFTH010000003">
    <property type="protein sequence ID" value="MCP8899813.1"/>
    <property type="molecule type" value="Genomic_DNA"/>
</dbReference>
<dbReference type="RefSeq" id="WP_253968111.1">
    <property type="nucleotide sequence ID" value="NZ_JAMFTH010000003.1"/>
</dbReference>
<dbReference type="Pfam" id="PF20340">
    <property type="entry name" value="DUF6635"/>
    <property type="match status" value="1"/>
</dbReference>
<dbReference type="AlphaFoldDB" id="A0A9X2I2V2"/>
<evidence type="ECO:0000256" key="1">
    <source>
        <dbReference type="SAM" id="Phobius"/>
    </source>
</evidence>
<keyword evidence="3" id="KW-1185">Reference proteome</keyword>
<keyword evidence="1" id="KW-0472">Membrane</keyword>
<evidence type="ECO:0000313" key="3">
    <source>
        <dbReference type="Proteomes" id="UP001139319"/>
    </source>
</evidence>
<sequence>MIKAADEALYKAIEAGISAYFDGCRGRVPGFVRKHFALPGAWHTNRRALGWDLVRAPLNLLWAPVYILSQILAWLCGRLKLGPLARLLRRFPSGMQTQVQTYLMARTQSQLLEVSDGRQPLRAAIAQSILSRESLDDLSLEQERQLQAALMDALPQYALTRTASADISNTLLATLAGAFTLQKFTPGALAIGAALAGILAQQMAVAEFILGPWLGHWYYTLFPVQPATELVLLSTASTMVLLAVFACFSGLISDPFQAYTGIHQRRLVRMLNGLERDLKNRDTGNFRPKDAYLARVMDLLDAARISLM</sequence>
<evidence type="ECO:0000313" key="2">
    <source>
        <dbReference type="EMBL" id="MCP8899813.1"/>
    </source>
</evidence>
<feature type="transmembrane region" description="Helical" evidence="1">
    <location>
        <begin position="230"/>
        <end position="252"/>
    </location>
</feature>
<proteinExistence type="predicted"/>
<reference evidence="2" key="2">
    <citation type="submission" date="2023-01" db="EMBL/GenBank/DDBJ databases">
        <title>Gilvimarinus xylanilyticus HB14 isolated from Caulerpa lentillifera aquaculture base in Hainan, China.</title>
        <authorList>
            <person name="Zhang Y.-J."/>
        </authorList>
    </citation>
    <scope>NUCLEOTIDE SEQUENCE</scope>
    <source>
        <strain evidence="2">HB14</strain>
    </source>
</reference>
<reference evidence="2" key="1">
    <citation type="submission" date="2022-05" db="EMBL/GenBank/DDBJ databases">
        <authorList>
            <person name="Sun H.-N."/>
        </authorList>
    </citation>
    <scope>NUCLEOTIDE SEQUENCE</scope>
    <source>
        <strain evidence="2">HB14</strain>
    </source>
</reference>
<feature type="transmembrane region" description="Helical" evidence="1">
    <location>
        <begin position="188"/>
        <end position="210"/>
    </location>
</feature>
<keyword evidence="1" id="KW-0812">Transmembrane</keyword>
<accession>A0A9X2I2V2</accession>
<name>A0A9X2I2V2_9GAMM</name>
<gene>
    <name evidence="2" type="ORF">M6D89_10940</name>
</gene>
<organism evidence="2 3">
    <name type="scientific">Gilvimarinus xylanilyticus</name>
    <dbReference type="NCBI Taxonomy" id="2944139"/>
    <lineage>
        <taxon>Bacteria</taxon>
        <taxon>Pseudomonadati</taxon>
        <taxon>Pseudomonadota</taxon>
        <taxon>Gammaproteobacteria</taxon>
        <taxon>Cellvibrionales</taxon>
        <taxon>Cellvibrionaceae</taxon>
        <taxon>Gilvimarinus</taxon>
    </lineage>
</organism>
<comment type="caution">
    <text evidence="2">The sequence shown here is derived from an EMBL/GenBank/DDBJ whole genome shotgun (WGS) entry which is preliminary data.</text>
</comment>